<proteinExistence type="predicted"/>
<gene>
    <name evidence="2" type="ORF">CCAM_LOCUS20644</name>
</gene>
<dbReference type="PANTHER" id="PTHR33116">
    <property type="entry name" value="REVERSE TRANSCRIPTASE ZINC-BINDING DOMAIN-CONTAINING PROTEIN-RELATED-RELATED"/>
    <property type="match status" value="1"/>
</dbReference>
<dbReference type="InterPro" id="IPR026960">
    <property type="entry name" value="RVT-Znf"/>
</dbReference>
<evidence type="ECO:0000313" key="2">
    <source>
        <dbReference type="EMBL" id="VFQ78868.1"/>
    </source>
</evidence>
<organism evidence="2 3">
    <name type="scientific">Cuscuta campestris</name>
    <dbReference type="NCBI Taxonomy" id="132261"/>
    <lineage>
        <taxon>Eukaryota</taxon>
        <taxon>Viridiplantae</taxon>
        <taxon>Streptophyta</taxon>
        <taxon>Embryophyta</taxon>
        <taxon>Tracheophyta</taxon>
        <taxon>Spermatophyta</taxon>
        <taxon>Magnoliopsida</taxon>
        <taxon>eudicotyledons</taxon>
        <taxon>Gunneridae</taxon>
        <taxon>Pentapetalae</taxon>
        <taxon>asterids</taxon>
        <taxon>lamiids</taxon>
        <taxon>Solanales</taxon>
        <taxon>Convolvulaceae</taxon>
        <taxon>Cuscuteae</taxon>
        <taxon>Cuscuta</taxon>
        <taxon>Cuscuta subgen. Grammica</taxon>
        <taxon>Cuscuta sect. Cleistogrammica</taxon>
    </lineage>
</organism>
<reference evidence="2 3" key="1">
    <citation type="submission" date="2018-04" db="EMBL/GenBank/DDBJ databases">
        <authorList>
            <person name="Vogel A."/>
        </authorList>
    </citation>
    <scope>NUCLEOTIDE SEQUENCE [LARGE SCALE GENOMIC DNA]</scope>
</reference>
<dbReference type="AlphaFoldDB" id="A0A484LSV0"/>
<feature type="domain" description="Reverse transcriptase zinc-binding" evidence="1">
    <location>
        <begin position="194"/>
        <end position="281"/>
    </location>
</feature>
<dbReference type="EMBL" id="OOIL02001869">
    <property type="protein sequence ID" value="VFQ78868.1"/>
    <property type="molecule type" value="Genomic_DNA"/>
</dbReference>
<name>A0A484LSV0_9ASTE</name>
<keyword evidence="3" id="KW-1185">Reference proteome</keyword>
<dbReference type="Proteomes" id="UP000595140">
    <property type="component" value="Unassembled WGS sequence"/>
</dbReference>
<protein>
    <recommendedName>
        <fullName evidence="1">Reverse transcriptase zinc-binding domain-containing protein</fullName>
    </recommendedName>
</protein>
<dbReference type="PANTHER" id="PTHR33116:SF86">
    <property type="entry name" value="REVERSE TRANSCRIPTASE DOMAIN-CONTAINING PROTEIN"/>
    <property type="match status" value="1"/>
</dbReference>
<sequence>MLSSNALLLGRRLRRHFLPCIRTNPHDRMGSTQLSSKTVGRRKQVGKVGWVGLKLDMAKAYDRVSWTFVETMMRTLGFSEAWIQLIMMCVKSVRYRVLVNGTLSEVIAPTRGLICAEGLSLLLKKAEVERRIHGVRVANGAPPISHLFFADDSLLLFKASMEEARVVKQCLEEYELASGQQVNFCPDIFSIGVYPVKSAYKKLTGEAADTSFFNHWSRLWKLNVEPKVKVCFWRALRDILPVACSLKSKGIQVDTLCRSCGSAEESVTHVFVACPVAQRLWRVLGVKVVNNQGLCFDSLLHWADFNFGSRVGREMDCMAAGIWALWKARNMANLESKLPTVGIIEAWTREAVASTPSNCSGSKAPVAEARISGITCSVDAAVFENARRVGVGAILIGEDNSFIGAFNSCINCPLEPRIAETMAIKEALSWIKDHGFSERGGGKD</sequence>
<evidence type="ECO:0000313" key="3">
    <source>
        <dbReference type="Proteomes" id="UP000595140"/>
    </source>
</evidence>
<evidence type="ECO:0000259" key="1">
    <source>
        <dbReference type="Pfam" id="PF13966"/>
    </source>
</evidence>
<accession>A0A484LSV0</accession>
<dbReference type="OrthoDB" id="1302499at2759"/>
<dbReference type="Pfam" id="PF13966">
    <property type="entry name" value="zf-RVT"/>
    <property type="match status" value="1"/>
</dbReference>